<sequence>MKGNNKNIKIFSKDNAAGVIPIDVEKLGRPYHKLPKVVLACFDSIDSSLVYYFLKKYRMSISLEAITFDENYVARQVEVFSNSAGNIGFDLDRELLLGILDDYYGFLKEEGRSGLPASASGNGNTPLTKTEERLKNTLGIELAEWVINQEAFGAPTPCKTEHAAQIGEWAYRLTFVLAGGKGAFYLFLDTGNVDRLLCVLRQPTGSLTTSLCATPHSIESLPVRLHGKLCSLSLTLAQLLGLKEGSILPVSLPDTVAVFVGREQIFNAVVAEDRGKLFFSEFTDTTSENKHD</sequence>
<dbReference type="RefSeq" id="WP_045048826.1">
    <property type="nucleotide sequence ID" value="NZ_CP114058.1"/>
</dbReference>
<keyword evidence="2" id="KW-0969">Cilium</keyword>
<dbReference type="Pfam" id="PF01052">
    <property type="entry name" value="FliMN_C"/>
    <property type="match status" value="1"/>
</dbReference>
<dbReference type="SUPFAM" id="SSF101801">
    <property type="entry name" value="Surface presentation of antigens (SPOA)"/>
    <property type="match status" value="1"/>
</dbReference>
<organism evidence="2 3">
    <name type="scientific">Rouxiella chamberiensis</name>
    <dbReference type="NCBI Taxonomy" id="1513468"/>
    <lineage>
        <taxon>Bacteria</taxon>
        <taxon>Pseudomonadati</taxon>
        <taxon>Pseudomonadota</taxon>
        <taxon>Gammaproteobacteria</taxon>
        <taxon>Enterobacterales</taxon>
        <taxon>Yersiniaceae</taxon>
        <taxon>Rouxiella</taxon>
    </lineage>
</organism>
<dbReference type="EMBL" id="CP114058">
    <property type="protein sequence ID" value="WAT00671.1"/>
    <property type="molecule type" value="Genomic_DNA"/>
</dbReference>
<dbReference type="Proteomes" id="UP001164712">
    <property type="component" value="Chromosome"/>
</dbReference>
<evidence type="ECO:0000313" key="2">
    <source>
        <dbReference type="EMBL" id="WAT00671.1"/>
    </source>
</evidence>
<keyword evidence="2" id="KW-0966">Cell projection</keyword>
<accession>A0ABY7HP44</accession>
<dbReference type="InterPro" id="IPR036429">
    <property type="entry name" value="SpoA-like_sf"/>
</dbReference>
<protein>
    <submittedName>
        <fullName evidence="2">FliM/FliN family flagellar motor switch protein</fullName>
    </submittedName>
</protein>
<dbReference type="InterPro" id="IPR001543">
    <property type="entry name" value="FliN-like_C"/>
</dbReference>
<evidence type="ECO:0000259" key="1">
    <source>
        <dbReference type="Pfam" id="PF01052"/>
    </source>
</evidence>
<feature type="domain" description="Flagellar motor switch protein FliN-like C-terminal" evidence="1">
    <location>
        <begin position="218"/>
        <end position="277"/>
    </location>
</feature>
<reference evidence="2" key="1">
    <citation type="submission" date="2022-12" db="EMBL/GenBank/DDBJ databases">
        <title>Complete genome sequence of an Australian strain of Rouxiella badensis DAR84756 and resolution of the R. badensis DSM100043 and R. chamberiensis DSM28324 genomes.</title>
        <authorList>
            <person name="Paul S."/>
            <person name="Anderson P.J."/>
            <person name="Maynard G."/>
            <person name="Dyall-Smith M."/>
            <person name="Kudinha T."/>
        </authorList>
    </citation>
    <scope>NUCLEOTIDE SEQUENCE</scope>
    <source>
        <strain evidence="2">DSM 28324</strain>
    </source>
</reference>
<keyword evidence="2" id="KW-0282">Flagellum</keyword>
<proteinExistence type="predicted"/>
<gene>
    <name evidence="2" type="ORF">O1V66_17670</name>
</gene>
<name>A0ABY7HP44_9GAMM</name>
<dbReference type="Gene3D" id="2.30.330.10">
    <property type="entry name" value="SpoA-like"/>
    <property type="match status" value="1"/>
</dbReference>
<evidence type="ECO:0000313" key="3">
    <source>
        <dbReference type="Proteomes" id="UP001164712"/>
    </source>
</evidence>
<keyword evidence="3" id="KW-1185">Reference proteome</keyword>